<evidence type="ECO:0000256" key="1">
    <source>
        <dbReference type="SAM" id="MobiDB-lite"/>
    </source>
</evidence>
<name>A0A6C0CWU7_9ZZZZ</name>
<feature type="region of interest" description="Disordered" evidence="1">
    <location>
        <begin position="404"/>
        <end position="433"/>
    </location>
</feature>
<sequence>MASYNLQNVPRINELLFNNDNSVARDEIAKSLNLKLKTWKFGGMNYQILKYDKQWLARENEKTIGLLRSVIFKDDGTIVCFAPPKSQNTENIKITEENQYVSEQFVEGTMINMFYESENNSWQIATRTSVGGKLNFYMENGFKSEDTFSSMFDEIVNEEVPNLKEKLNKKYMYSFVIQHPKNRIVKPVIDKRLYLVEIYEIDGLTVTIKNEEMDDLVKDIPNLRLPRRLPVKSEEELNQCKETCASMNTKYSVVGVIIKDKEGNRYKFRNPNYEHVRRLRGNQPKLQYQYLALRQEGKIAEYLKYYPEQKKVFNEYRNLMHDYTNQLFMNYIKCYVKKERELKTFPENYRTHMYKLHHEHYIPTLMEKKEGINKAFVINYFNAIHPAKQMFVLNYSKRKQMIHEMNPSREMPELDREERMREEQEDRCKYAHR</sequence>
<accession>A0A6C0CWU7</accession>
<feature type="compositionally biased region" description="Basic and acidic residues" evidence="1">
    <location>
        <begin position="406"/>
        <end position="433"/>
    </location>
</feature>
<evidence type="ECO:0008006" key="3">
    <source>
        <dbReference type="Google" id="ProtNLM"/>
    </source>
</evidence>
<dbReference type="AlphaFoldDB" id="A0A6C0CWU7"/>
<proteinExistence type="predicted"/>
<reference evidence="2" key="1">
    <citation type="journal article" date="2020" name="Nature">
        <title>Giant virus diversity and host interactions through global metagenomics.</title>
        <authorList>
            <person name="Schulz F."/>
            <person name="Roux S."/>
            <person name="Paez-Espino D."/>
            <person name="Jungbluth S."/>
            <person name="Walsh D.A."/>
            <person name="Denef V.J."/>
            <person name="McMahon K.D."/>
            <person name="Konstantinidis K.T."/>
            <person name="Eloe-Fadrosh E.A."/>
            <person name="Kyrpides N.C."/>
            <person name="Woyke T."/>
        </authorList>
    </citation>
    <scope>NUCLEOTIDE SEQUENCE</scope>
    <source>
        <strain evidence="2">GVMAG-M-3300023109-53</strain>
    </source>
</reference>
<dbReference type="EMBL" id="MN739500">
    <property type="protein sequence ID" value="QHT08737.1"/>
    <property type="molecule type" value="Genomic_DNA"/>
</dbReference>
<protein>
    <recommendedName>
        <fullName evidence="3">T4 RNA ligase 1-like N-terminal domain-containing protein</fullName>
    </recommendedName>
</protein>
<evidence type="ECO:0000313" key="2">
    <source>
        <dbReference type="EMBL" id="QHT08737.1"/>
    </source>
</evidence>
<organism evidence="2">
    <name type="scientific">viral metagenome</name>
    <dbReference type="NCBI Taxonomy" id="1070528"/>
    <lineage>
        <taxon>unclassified sequences</taxon>
        <taxon>metagenomes</taxon>
        <taxon>organismal metagenomes</taxon>
    </lineage>
</organism>